<dbReference type="SMART" id="SM00304">
    <property type="entry name" value="HAMP"/>
    <property type="match status" value="1"/>
</dbReference>
<dbReference type="STRING" id="311410.LA5095_02003"/>
<dbReference type="InterPro" id="IPR004089">
    <property type="entry name" value="MCPsignal_dom"/>
</dbReference>
<sequence>MKSLYARLSVTSTLAIVSAGVLTISMVVVGFILYQVALGQAQSAAIKKQDVNLRVAATILQERVEGTNVSWNNAGNVTRIELAEIPAFENHQMIDAIGRMTGETATVFAWDPETRDFWRKTTNIIKGDGKRAVGTPLGQKGAVYPVVTGGKTFYGQATILGKDYFTVYKPIFASQGDIIGILYAGVEKAAVQANVWELMSGYAMLAFPVVIVSVLLLIFAIRQQLRPVTKLAEITTQIAQDNLEEEVPFKERTDQIGALAQAVNTLKTRAVERLSLADQQRDTEVAAHERQNSVQALIEGFRSNVSNVLNSVNETVQNLEGTAGRLSDLSSQSATSATETLNSADDATSSVQTVASAAEELSASIGEISRQVAQTTEVVSRATEGTRVTNEKVEGLASSASKIGEVVTLIQAIAEQTNLLALNATIEAARAGEAGKGFAVVAAEVKELATQTSRATEEIGAQITAIQDATKESVSAIAEITTIMEEVNSYTSTIASAVNEQGSATGEISQNAQKAAEGTTFVSSRMSDLSGTVNETSESSQTVLDASEQLSTRTEELQREVESFLQNVAAA</sequence>
<dbReference type="CDD" id="cd06225">
    <property type="entry name" value="HAMP"/>
    <property type="match status" value="1"/>
</dbReference>
<evidence type="ECO:0000259" key="10">
    <source>
        <dbReference type="PROSITE" id="PS50885"/>
    </source>
</evidence>
<dbReference type="Pfam" id="PF00672">
    <property type="entry name" value="HAMP"/>
    <property type="match status" value="1"/>
</dbReference>
<dbReference type="InterPro" id="IPR003660">
    <property type="entry name" value="HAMP_dom"/>
</dbReference>
<feature type="domain" description="Methyl-accepting transducer" evidence="8">
    <location>
        <begin position="308"/>
        <end position="551"/>
    </location>
</feature>
<evidence type="ECO:0000256" key="3">
    <source>
        <dbReference type="ARBA" id="ARBA00023224"/>
    </source>
</evidence>
<feature type="transmembrane region" description="Helical" evidence="7">
    <location>
        <begin position="12"/>
        <end position="34"/>
    </location>
</feature>
<feature type="domain" description="T-SNARE coiled-coil homology" evidence="9">
    <location>
        <begin position="467"/>
        <end position="529"/>
    </location>
</feature>
<keyword evidence="2" id="KW-1003">Cell membrane</keyword>
<dbReference type="Gene3D" id="1.10.287.950">
    <property type="entry name" value="Methyl-accepting chemotaxis protein"/>
    <property type="match status" value="1"/>
</dbReference>
<dbReference type="InterPro" id="IPR000727">
    <property type="entry name" value="T_SNARE_dom"/>
</dbReference>
<dbReference type="OrthoDB" id="354287at2"/>
<dbReference type="InterPro" id="IPR033462">
    <property type="entry name" value="Cache_3-Cache_2"/>
</dbReference>
<dbReference type="Gene3D" id="6.10.340.10">
    <property type="match status" value="1"/>
</dbReference>
<evidence type="ECO:0000256" key="6">
    <source>
        <dbReference type="SAM" id="MobiDB-lite"/>
    </source>
</evidence>
<evidence type="ECO:0000256" key="7">
    <source>
        <dbReference type="SAM" id="Phobius"/>
    </source>
</evidence>
<feature type="domain" description="HAMP" evidence="10">
    <location>
        <begin position="222"/>
        <end position="275"/>
    </location>
</feature>
<dbReference type="RefSeq" id="WP_055114568.1">
    <property type="nucleotide sequence ID" value="NZ_CANKXR010000002.1"/>
</dbReference>
<dbReference type="GeneID" id="97668301"/>
<keyword evidence="7" id="KW-0472">Membrane</keyword>
<keyword evidence="12" id="KW-1185">Reference proteome</keyword>
<dbReference type="Pfam" id="PF00015">
    <property type="entry name" value="MCPsignal"/>
    <property type="match status" value="1"/>
</dbReference>
<evidence type="ECO:0000313" key="12">
    <source>
        <dbReference type="Proteomes" id="UP000049983"/>
    </source>
</evidence>
<accession>A0A0M7A8B7</accession>
<comment type="subcellular location">
    <subcellularLocation>
        <location evidence="1">Cell inner membrane</location>
        <topology evidence="1">Multi-pass membrane protein</topology>
    </subcellularLocation>
</comment>
<comment type="similarity">
    <text evidence="4">Belongs to the methyl-accepting chemotaxis (MCP) protein family.</text>
</comment>
<keyword evidence="3 5" id="KW-0807">Transducer</keyword>
<dbReference type="Proteomes" id="UP000049983">
    <property type="component" value="Unassembled WGS sequence"/>
</dbReference>
<dbReference type="PANTHER" id="PTHR32089:SF112">
    <property type="entry name" value="LYSOZYME-LIKE PROTEIN-RELATED"/>
    <property type="match status" value="1"/>
</dbReference>
<evidence type="ECO:0000256" key="5">
    <source>
        <dbReference type="PROSITE-ProRule" id="PRU00284"/>
    </source>
</evidence>
<reference evidence="12" key="1">
    <citation type="submission" date="2015-07" db="EMBL/GenBank/DDBJ databases">
        <authorList>
            <person name="Rodrigo-Torres Lidia"/>
            <person name="Arahal R.David."/>
        </authorList>
    </citation>
    <scope>NUCLEOTIDE SEQUENCE [LARGE SCALE GENOMIC DNA]</scope>
    <source>
        <strain evidence="12">CECT 5096</strain>
    </source>
</reference>
<dbReference type="EMBL" id="CXWC01000002">
    <property type="protein sequence ID" value="CTQ65801.1"/>
    <property type="molecule type" value="Genomic_DNA"/>
</dbReference>
<evidence type="ECO:0000259" key="8">
    <source>
        <dbReference type="PROSITE" id="PS50111"/>
    </source>
</evidence>
<organism evidence="11 12">
    <name type="scientific">Roseibium album</name>
    <dbReference type="NCBI Taxonomy" id="311410"/>
    <lineage>
        <taxon>Bacteria</taxon>
        <taxon>Pseudomonadati</taxon>
        <taxon>Pseudomonadota</taxon>
        <taxon>Alphaproteobacteria</taxon>
        <taxon>Hyphomicrobiales</taxon>
        <taxon>Stappiaceae</taxon>
        <taxon>Roseibium</taxon>
    </lineage>
</organism>
<dbReference type="GO" id="GO:0005886">
    <property type="term" value="C:plasma membrane"/>
    <property type="evidence" value="ECO:0007669"/>
    <property type="project" value="UniProtKB-SubCell"/>
</dbReference>
<dbReference type="PANTHER" id="PTHR32089">
    <property type="entry name" value="METHYL-ACCEPTING CHEMOTAXIS PROTEIN MCPB"/>
    <property type="match status" value="1"/>
</dbReference>
<dbReference type="SUPFAM" id="SSF58104">
    <property type="entry name" value="Methyl-accepting chemotaxis protein (MCP) signaling domain"/>
    <property type="match status" value="1"/>
</dbReference>
<dbReference type="GO" id="GO:0007165">
    <property type="term" value="P:signal transduction"/>
    <property type="evidence" value="ECO:0007669"/>
    <property type="project" value="UniProtKB-KW"/>
</dbReference>
<proteinExistence type="inferred from homology"/>
<feature type="region of interest" description="Disordered" evidence="6">
    <location>
        <begin position="530"/>
        <end position="550"/>
    </location>
</feature>
<evidence type="ECO:0000256" key="2">
    <source>
        <dbReference type="ARBA" id="ARBA00022519"/>
    </source>
</evidence>
<dbReference type="SUPFAM" id="SSF103190">
    <property type="entry name" value="Sensory domain-like"/>
    <property type="match status" value="1"/>
</dbReference>
<dbReference type="SMART" id="SM00283">
    <property type="entry name" value="MA"/>
    <property type="match status" value="1"/>
</dbReference>
<feature type="transmembrane region" description="Helical" evidence="7">
    <location>
        <begin position="202"/>
        <end position="221"/>
    </location>
</feature>
<gene>
    <name evidence="11" type="primary">mcp4_3</name>
    <name evidence="11" type="ORF">LA5096_00859</name>
</gene>
<evidence type="ECO:0000313" key="11">
    <source>
        <dbReference type="EMBL" id="CTQ65801.1"/>
    </source>
</evidence>
<dbReference type="PROSITE" id="PS50885">
    <property type="entry name" value="HAMP"/>
    <property type="match status" value="1"/>
</dbReference>
<keyword evidence="7" id="KW-0812">Transmembrane</keyword>
<dbReference type="InterPro" id="IPR029151">
    <property type="entry name" value="Sensor-like_sf"/>
</dbReference>
<evidence type="ECO:0000256" key="1">
    <source>
        <dbReference type="ARBA" id="ARBA00004429"/>
    </source>
</evidence>
<name>A0A0M7A8B7_9HYPH</name>
<evidence type="ECO:0000256" key="4">
    <source>
        <dbReference type="ARBA" id="ARBA00029447"/>
    </source>
</evidence>
<protein>
    <submittedName>
        <fullName evidence="11">Methyl-accepting chemotaxis protein 4</fullName>
    </submittedName>
</protein>
<dbReference type="PROSITE" id="PS50111">
    <property type="entry name" value="CHEMOTAXIS_TRANSDUC_2"/>
    <property type="match status" value="1"/>
</dbReference>
<keyword evidence="7" id="KW-1133">Transmembrane helix</keyword>
<dbReference type="Pfam" id="PF17201">
    <property type="entry name" value="Cache_3-Cache_2"/>
    <property type="match status" value="1"/>
</dbReference>
<dbReference type="AlphaFoldDB" id="A0A0M7A8B7"/>
<evidence type="ECO:0000259" key="9">
    <source>
        <dbReference type="PROSITE" id="PS50192"/>
    </source>
</evidence>
<keyword evidence="2" id="KW-0997">Cell inner membrane</keyword>
<dbReference type="PROSITE" id="PS50192">
    <property type="entry name" value="T_SNARE"/>
    <property type="match status" value="1"/>
</dbReference>